<protein>
    <submittedName>
        <fullName evidence="1">Uncharacterized protein</fullName>
    </submittedName>
</protein>
<dbReference type="EMBL" id="CM047940">
    <property type="protein sequence ID" value="KAI9904164.1"/>
    <property type="molecule type" value="Genomic_DNA"/>
</dbReference>
<evidence type="ECO:0000313" key="1">
    <source>
        <dbReference type="EMBL" id="KAI9904164.1"/>
    </source>
</evidence>
<gene>
    <name evidence="1" type="ORF">N3K66_000693</name>
</gene>
<reference evidence="1" key="1">
    <citation type="submission" date="2022-10" db="EMBL/GenBank/DDBJ databases">
        <title>Complete Genome of Trichothecium roseum strain YXFP-22015, a Plant Pathogen Isolated from Citrus.</title>
        <authorList>
            <person name="Wang Y."/>
            <person name="Zhu L."/>
        </authorList>
    </citation>
    <scope>NUCLEOTIDE SEQUENCE</scope>
    <source>
        <strain evidence="1">YXFP-22015</strain>
    </source>
</reference>
<organism evidence="1 2">
    <name type="scientific">Trichothecium roseum</name>
    <dbReference type="NCBI Taxonomy" id="47278"/>
    <lineage>
        <taxon>Eukaryota</taxon>
        <taxon>Fungi</taxon>
        <taxon>Dikarya</taxon>
        <taxon>Ascomycota</taxon>
        <taxon>Pezizomycotina</taxon>
        <taxon>Sordariomycetes</taxon>
        <taxon>Hypocreomycetidae</taxon>
        <taxon>Hypocreales</taxon>
        <taxon>Hypocreales incertae sedis</taxon>
        <taxon>Trichothecium</taxon>
    </lineage>
</organism>
<name>A0ACC0VCM6_9HYPO</name>
<dbReference type="Proteomes" id="UP001163324">
    <property type="component" value="Chromosome 1"/>
</dbReference>
<keyword evidence="2" id="KW-1185">Reference proteome</keyword>
<sequence>MAPPNPKITNLYVVCGLATIGGLLQGFDVSSLSAILATPQYKNYFGNPDGVTQGGITASMAGGSLLGALFSTWAGDRFGRRDCLAIACVIFIVGSTLMSAVQNQAMLIVSRVINGFGVGILTSQGPIYIAEISQPRNRGRLICFQQWNITWGVLIMYFISYGSSFIDSNASFRLPWGLQMVPAVVLLCCLPFMPRSPRWLASQDRWEDALHTLAILRSNGDTMNAEVLVEIQEIRERVQLELQYKSTSWLQLVSRRNIVRVQVAIFAHLWAQYSGMNALMYYIVYIFRMAGLTGTNNLTIASIQYVINVVMTVPALFYVDRLPRRKLMMTGSFFLAVWLYSTAAIMATNGRAVPGGLPDSPVVTWVIEGDAASKAVIACSYLFVATYALTWGPMAWIYPPEVIPLYIRSKAVSLSALGNWAGNFSLTFFTPPAFQNIQWRTYLVFGTICVAGFFHVFLFFQETSGRSLEEMDDIFDNNTFAFGKISTPASFDERVRRIERDIDQEGGIDTGKIVQSTGRVVAV</sequence>
<comment type="caution">
    <text evidence="1">The sequence shown here is derived from an EMBL/GenBank/DDBJ whole genome shotgun (WGS) entry which is preliminary data.</text>
</comment>
<evidence type="ECO:0000313" key="2">
    <source>
        <dbReference type="Proteomes" id="UP001163324"/>
    </source>
</evidence>
<proteinExistence type="predicted"/>
<accession>A0ACC0VCM6</accession>